<dbReference type="Gene3D" id="1.10.357.10">
    <property type="entry name" value="Tetracycline Repressor, domain 2"/>
    <property type="match status" value="1"/>
</dbReference>
<sequence length="61" mass="6629">MRSLARTYVHFAAFHPALFTFIFAAKQDAQASEVRKASSAAMAVLTETISQGQRNGQIITA</sequence>
<proteinExistence type="predicted"/>
<dbReference type="AlphaFoldDB" id="A0A6N7VRD6"/>
<dbReference type="Proteomes" id="UP000470875">
    <property type="component" value="Unassembled WGS sequence"/>
</dbReference>
<dbReference type="EMBL" id="VULO01000006">
    <property type="protein sequence ID" value="MSS84319.1"/>
    <property type="molecule type" value="Genomic_DNA"/>
</dbReference>
<comment type="caution">
    <text evidence="4">The sequence shown here is derived from an EMBL/GenBank/DDBJ whole genome shotgun (WGS) entry which is preliminary data.</text>
</comment>
<evidence type="ECO:0000259" key="3">
    <source>
        <dbReference type="Pfam" id="PF13305"/>
    </source>
</evidence>
<reference evidence="4 5" key="1">
    <citation type="submission" date="2019-08" db="EMBL/GenBank/DDBJ databases">
        <title>In-depth cultivation of the pig gut microbiome towards novel bacterial diversity and tailored functional studies.</title>
        <authorList>
            <person name="Wylensek D."/>
            <person name="Hitch T.C.A."/>
            <person name="Clavel T."/>
        </authorList>
    </citation>
    <scope>NUCLEOTIDE SEQUENCE [LARGE SCALE GENOMIC DNA]</scope>
    <source>
        <strain evidence="4 5">WB03_NA08</strain>
    </source>
</reference>
<keyword evidence="5" id="KW-1185">Reference proteome</keyword>
<protein>
    <submittedName>
        <fullName evidence="4">WHG domain-containing protein</fullName>
    </submittedName>
</protein>
<keyword evidence="2" id="KW-0804">Transcription</keyword>
<dbReference type="InterPro" id="IPR036271">
    <property type="entry name" value="Tet_transcr_reg_TetR-rel_C_sf"/>
</dbReference>
<name>A0A6N7VRD6_9ACTO</name>
<dbReference type="InterPro" id="IPR025996">
    <property type="entry name" value="MT1864/Rv1816-like_C"/>
</dbReference>
<keyword evidence="1" id="KW-0805">Transcription regulation</keyword>
<evidence type="ECO:0000313" key="4">
    <source>
        <dbReference type="EMBL" id="MSS84319.1"/>
    </source>
</evidence>
<evidence type="ECO:0000256" key="1">
    <source>
        <dbReference type="ARBA" id="ARBA00023015"/>
    </source>
</evidence>
<evidence type="ECO:0000256" key="2">
    <source>
        <dbReference type="ARBA" id="ARBA00023163"/>
    </source>
</evidence>
<evidence type="ECO:0000313" key="5">
    <source>
        <dbReference type="Proteomes" id="UP000470875"/>
    </source>
</evidence>
<dbReference type="Pfam" id="PF13305">
    <property type="entry name" value="TetR_C_33"/>
    <property type="match status" value="1"/>
</dbReference>
<accession>A0A6N7VRD6</accession>
<dbReference type="SUPFAM" id="SSF48498">
    <property type="entry name" value="Tetracyclin repressor-like, C-terminal domain"/>
    <property type="match status" value="1"/>
</dbReference>
<organism evidence="4 5">
    <name type="scientific">Scrofimicrobium canadense</name>
    <dbReference type="NCBI Taxonomy" id="2652290"/>
    <lineage>
        <taxon>Bacteria</taxon>
        <taxon>Bacillati</taxon>
        <taxon>Actinomycetota</taxon>
        <taxon>Actinomycetes</taxon>
        <taxon>Actinomycetales</taxon>
        <taxon>Actinomycetaceae</taxon>
        <taxon>Scrofimicrobium</taxon>
    </lineage>
</organism>
<feature type="domain" description="HTH-type transcriptional regulator MT1864/Rv1816-like C-terminal" evidence="3">
    <location>
        <begin position="2"/>
        <end position="53"/>
    </location>
</feature>
<gene>
    <name evidence="4" type="ORF">FYJ24_05970</name>
</gene>